<protein>
    <recommendedName>
        <fullName evidence="2">Chromosome segregation in meiosis protein 3 domain-containing protein</fullName>
    </recommendedName>
</protein>
<dbReference type="GO" id="GO:0031297">
    <property type="term" value="P:replication fork processing"/>
    <property type="evidence" value="ECO:0007669"/>
    <property type="project" value="InterPro"/>
</dbReference>
<dbReference type="InterPro" id="IPR012923">
    <property type="entry name" value="Csm3"/>
</dbReference>
<evidence type="ECO:0000256" key="1">
    <source>
        <dbReference type="SAM" id="MobiDB-lite"/>
    </source>
</evidence>
<dbReference type="EMBL" id="JAHDYR010000062">
    <property type="protein sequence ID" value="KAG9390792.1"/>
    <property type="molecule type" value="Genomic_DNA"/>
</dbReference>
<comment type="caution">
    <text evidence="3">The sequence shown here is derived from an EMBL/GenBank/DDBJ whole genome shotgun (WGS) entry which is preliminary data.</text>
</comment>
<feature type="region of interest" description="Disordered" evidence="1">
    <location>
        <begin position="162"/>
        <end position="191"/>
    </location>
</feature>
<dbReference type="Proteomes" id="UP000717585">
    <property type="component" value="Unassembled WGS sequence"/>
</dbReference>
<gene>
    <name evidence="3" type="ORF">J8273_7045</name>
</gene>
<dbReference type="GO" id="GO:0006974">
    <property type="term" value="P:DNA damage response"/>
    <property type="evidence" value="ECO:0007669"/>
    <property type="project" value="InterPro"/>
</dbReference>
<name>A0A8J6B635_9EUKA</name>
<evidence type="ECO:0000259" key="2">
    <source>
        <dbReference type="Pfam" id="PF07962"/>
    </source>
</evidence>
<evidence type="ECO:0000313" key="4">
    <source>
        <dbReference type="Proteomes" id="UP000717585"/>
    </source>
</evidence>
<feature type="region of interest" description="Disordered" evidence="1">
    <location>
        <begin position="1"/>
        <end position="29"/>
    </location>
</feature>
<feature type="compositionally biased region" description="Acidic residues" evidence="1">
    <location>
        <begin position="179"/>
        <end position="191"/>
    </location>
</feature>
<reference evidence="3" key="1">
    <citation type="submission" date="2021-05" db="EMBL/GenBank/DDBJ databases">
        <title>A free-living protist that lacks canonical eukaryotic 1 DNA replication and segregation systems.</title>
        <authorList>
            <person name="Salas-Leiva D.E."/>
            <person name="Tromer E.C."/>
            <person name="Curtis B.A."/>
            <person name="Jerlstrom-Hultqvist J."/>
            <person name="Kolisko M."/>
            <person name="Yi Z."/>
            <person name="Salas-Leiva J.S."/>
            <person name="Gallot-Lavallee L."/>
            <person name="Kops G.J.P.L."/>
            <person name="Archibald J.M."/>
            <person name="Simpson A.G.B."/>
            <person name="Roger A.J."/>
        </authorList>
    </citation>
    <scope>NUCLEOTIDE SEQUENCE</scope>
    <source>
        <strain evidence="3">BICM</strain>
    </source>
</reference>
<organism evidence="3 4">
    <name type="scientific">Carpediemonas membranifera</name>
    <dbReference type="NCBI Taxonomy" id="201153"/>
    <lineage>
        <taxon>Eukaryota</taxon>
        <taxon>Metamonada</taxon>
        <taxon>Carpediemonas-like organisms</taxon>
        <taxon>Carpediemonas</taxon>
    </lineage>
</organism>
<proteinExistence type="predicted"/>
<dbReference type="AlphaFoldDB" id="A0A8J6B635"/>
<accession>A0A8J6B635</accession>
<evidence type="ECO:0000313" key="3">
    <source>
        <dbReference type="EMBL" id="KAG9390792.1"/>
    </source>
</evidence>
<sequence>MNFEEEEARFETEQLEAQPTEQTKPKRVNPRQINILDLVDRDKGLAGLYRSFKDFKIPESVEGHEISFINNFVDQYLAWGRHLYPAMDEGEFLLKLETRARKHDARSHIDLLKDSGPFLEAPVTDMPGADLENLDLAGQAFSDAGDFGVDERDVDIDIERDLGPQPEETVTMTARPDDVPDFDEMLDMEDL</sequence>
<keyword evidence="4" id="KW-1185">Reference proteome</keyword>
<dbReference type="Pfam" id="PF07962">
    <property type="entry name" value="Swi3"/>
    <property type="match status" value="1"/>
</dbReference>
<feature type="domain" description="Chromosome segregation in meiosis protein 3" evidence="2">
    <location>
        <begin position="42"/>
        <end position="114"/>
    </location>
</feature>
<dbReference type="GO" id="GO:0005634">
    <property type="term" value="C:nucleus"/>
    <property type="evidence" value="ECO:0007669"/>
    <property type="project" value="InterPro"/>
</dbReference>